<organism evidence="3 4">
    <name type="scientific">Linum trigynum</name>
    <dbReference type="NCBI Taxonomy" id="586398"/>
    <lineage>
        <taxon>Eukaryota</taxon>
        <taxon>Viridiplantae</taxon>
        <taxon>Streptophyta</taxon>
        <taxon>Embryophyta</taxon>
        <taxon>Tracheophyta</taxon>
        <taxon>Spermatophyta</taxon>
        <taxon>Magnoliopsida</taxon>
        <taxon>eudicotyledons</taxon>
        <taxon>Gunneridae</taxon>
        <taxon>Pentapetalae</taxon>
        <taxon>rosids</taxon>
        <taxon>fabids</taxon>
        <taxon>Malpighiales</taxon>
        <taxon>Linaceae</taxon>
        <taxon>Linum</taxon>
    </lineage>
</organism>
<evidence type="ECO:0000313" key="4">
    <source>
        <dbReference type="Proteomes" id="UP001497516"/>
    </source>
</evidence>
<gene>
    <name evidence="3" type="ORF">LTRI10_LOCUS337</name>
</gene>
<feature type="compositionally biased region" description="Polar residues" evidence="1">
    <location>
        <begin position="73"/>
        <end position="82"/>
    </location>
</feature>
<dbReference type="AlphaFoldDB" id="A0AAV2C793"/>
<feature type="compositionally biased region" description="Polar residues" evidence="1">
    <location>
        <begin position="91"/>
        <end position="101"/>
    </location>
</feature>
<reference evidence="3 4" key="1">
    <citation type="submission" date="2024-04" db="EMBL/GenBank/DDBJ databases">
        <authorList>
            <person name="Fracassetti M."/>
        </authorList>
    </citation>
    <scope>NUCLEOTIDE SEQUENCE [LARGE SCALE GENOMIC DNA]</scope>
</reference>
<dbReference type="InterPro" id="IPR036047">
    <property type="entry name" value="F-box-like_dom_sf"/>
</dbReference>
<dbReference type="InterPro" id="IPR001810">
    <property type="entry name" value="F-box_dom"/>
</dbReference>
<sequence>MSDHLSLDLVTNILLRLPVAAVLRCRAICKPWRALIDSPRFSKLQIDHSSATTENAVLFILENDGHGNGDLHGSTSPRTSKASAEKPVWTSEATNLLQPKSASKFHGSA</sequence>
<dbReference type="InterPro" id="IPR050796">
    <property type="entry name" value="SCF_F-box_component"/>
</dbReference>
<dbReference type="PANTHER" id="PTHR31672">
    <property type="entry name" value="BNACNNG10540D PROTEIN"/>
    <property type="match status" value="1"/>
</dbReference>
<dbReference type="Proteomes" id="UP001497516">
    <property type="component" value="Chromosome 1"/>
</dbReference>
<feature type="domain" description="F-box" evidence="2">
    <location>
        <begin position="5"/>
        <end position="45"/>
    </location>
</feature>
<keyword evidence="4" id="KW-1185">Reference proteome</keyword>
<dbReference type="EMBL" id="OZ034813">
    <property type="protein sequence ID" value="CAL1352363.1"/>
    <property type="molecule type" value="Genomic_DNA"/>
</dbReference>
<evidence type="ECO:0000259" key="2">
    <source>
        <dbReference type="SMART" id="SM00256"/>
    </source>
</evidence>
<evidence type="ECO:0000313" key="3">
    <source>
        <dbReference type="EMBL" id="CAL1352363.1"/>
    </source>
</evidence>
<dbReference type="Gene3D" id="1.20.1280.50">
    <property type="match status" value="1"/>
</dbReference>
<dbReference type="PANTHER" id="PTHR31672:SF13">
    <property type="entry name" value="F-BOX PROTEIN CPR30-LIKE"/>
    <property type="match status" value="1"/>
</dbReference>
<proteinExistence type="predicted"/>
<evidence type="ECO:0000256" key="1">
    <source>
        <dbReference type="SAM" id="MobiDB-lite"/>
    </source>
</evidence>
<dbReference type="Pfam" id="PF00646">
    <property type="entry name" value="F-box"/>
    <property type="match status" value="1"/>
</dbReference>
<protein>
    <recommendedName>
        <fullName evidence="2">F-box domain-containing protein</fullName>
    </recommendedName>
</protein>
<accession>A0AAV2C793</accession>
<dbReference type="SUPFAM" id="SSF81383">
    <property type="entry name" value="F-box domain"/>
    <property type="match status" value="1"/>
</dbReference>
<dbReference type="SMART" id="SM00256">
    <property type="entry name" value="FBOX"/>
    <property type="match status" value="1"/>
</dbReference>
<name>A0AAV2C793_9ROSI</name>
<dbReference type="CDD" id="cd22157">
    <property type="entry name" value="F-box_AtFBW1-like"/>
    <property type="match status" value="1"/>
</dbReference>
<feature type="region of interest" description="Disordered" evidence="1">
    <location>
        <begin position="68"/>
        <end position="109"/>
    </location>
</feature>